<dbReference type="Proteomes" id="UP001219518">
    <property type="component" value="Unassembled WGS sequence"/>
</dbReference>
<feature type="region of interest" description="Disordered" evidence="2">
    <location>
        <begin position="2462"/>
        <end position="2483"/>
    </location>
</feature>
<feature type="compositionally biased region" description="Pro residues" evidence="2">
    <location>
        <begin position="1533"/>
        <end position="1544"/>
    </location>
</feature>
<feature type="compositionally biased region" description="Low complexity" evidence="2">
    <location>
        <begin position="1606"/>
        <end position="1615"/>
    </location>
</feature>
<feature type="compositionally biased region" description="Polar residues" evidence="2">
    <location>
        <begin position="1570"/>
        <end position="1582"/>
    </location>
</feature>
<feature type="compositionally biased region" description="Basic and acidic residues" evidence="2">
    <location>
        <begin position="1379"/>
        <end position="1388"/>
    </location>
</feature>
<dbReference type="SMART" id="SM00233">
    <property type="entry name" value="PH"/>
    <property type="match status" value="1"/>
</dbReference>
<dbReference type="InterPro" id="IPR057971">
    <property type="entry name" value="PKHA4-7_TBCA"/>
</dbReference>
<feature type="region of interest" description="Disordered" evidence="2">
    <location>
        <begin position="1714"/>
        <end position="1768"/>
    </location>
</feature>
<feature type="compositionally biased region" description="Acidic residues" evidence="2">
    <location>
        <begin position="2745"/>
        <end position="2757"/>
    </location>
</feature>
<feature type="compositionally biased region" description="Polar residues" evidence="2">
    <location>
        <begin position="1394"/>
        <end position="1415"/>
    </location>
</feature>
<dbReference type="Pfam" id="PF00169">
    <property type="entry name" value="PH"/>
    <property type="match status" value="1"/>
</dbReference>
<evidence type="ECO:0000256" key="2">
    <source>
        <dbReference type="SAM" id="MobiDB-lite"/>
    </source>
</evidence>
<evidence type="ECO:0000313" key="5">
    <source>
        <dbReference type="Proteomes" id="UP001219518"/>
    </source>
</evidence>
<dbReference type="EMBL" id="JAHWGI010001149">
    <property type="protein sequence ID" value="KAK3923673.1"/>
    <property type="molecule type" value="Genomic_DNA"/>
</dbReference>
<evidence type="ECO:0000256" key="1">
    <source>
        <dbReference type="SAM" id="Coils"/>
    </source>
</evidence>
<feature type="region of interest" description="Disordered" evidence="2">
    <location>
        <begin position="2680"/>
        <end position="2718"/>
    </location>
</feature>
<keyword evidence="5" id="KW-1185">Reference proteome</keyword>
<gene>
    <name evidence="4" type="ORF">KUF71_002082</name>
</gene>
<feature type="compositionally biased region" description="Low complexity" evidence="2">
    <location>
        <begin position="2158"/>
        <end position="2177"/>
    </location>
</feature>
<feature type="compositionally biased region" description="Low complexity" evidence="2">
    <location>
        <begin position="2548"/>
        <end position="2564"/>
    </location>
</feature>
<dbReference type="CDD" id="cd13248">
    <property type="entry name" value="PH_PEPP1_2_3"/>
    <property type="match status" value="1"/>
</dbReference>
<dbReference type="PANTHER" id="PTHR12752">
    <property type="entry name" value="PHOSPHOINOSITOL 3-PHOSPHATE-BINDING PROTEIN"/>
    <property type="match status" value="1"/>
</dbReference>
<feature type="compositionally biased region" description="Polar residues" evidence="2">
    <location>
        <begin position="2203"/>
        <end position="2213"/>
    </location>
</feature>
<dbReference type="SUPFAM" id="SSF50729">
    <property type="entry name" value="PH domain-like"/>
    <property type="match status" value="1"/>
</dbReference>
<comment type="caution">
    <text evidence="4">The sequence shown here is derived from an EMBL/GenBank/DDBJ whole genome shotgun (WGS) entry which is preliminary data.</text>
</comment>
<feature type="compositionally biased region" description="Basic and acidic residues" evidence="2">
    <location>
        <begin position="828"/>
        <end position="845"/>
    </location>
</feature>
<reference evidence="4" key="2">
    <citation type="journal article" date="2023" name="BMC Genomics">
        <title>Pest status, molecular evolution, and epigenetic factors derived from the genome assembly of Frankliniella fusca, a thysanopteran phytovirus vector.</title>
        <authorList>
            <person name="Catto M.A."/>
            <person name="Labadie P.E."/>
            <person name="Jacobson A.L."/>
            <person name="Kennedy G.G."/>
            <person name="Srinivasan R."/>
            <person name="Hunt B.G."/>
        </authorList>
    </citation>
    <scope>NUCLEOTIDE SEQUENCE</scope>
    <source>
        <strain evidence="4">PL_HMW_Pooled</strain>
    </source>
</reference>
<feature type="region of interest" description="Disordered" evidence="2">
    <location>
        <begin position="609"/>
        <end position="634"/>
    </location>
</feature>
<feature type="region of interest" description="Disordered" evidence="2">
    <location>
        <begin position="313"/>
        <end position="335"/>
    </location>
</feature>
<feature type="compositionally biased region" description="Polar residues" evidence="2">
    <location>
        <begin position="621"/>
        <end position="634"/>
    </location>
</feature>
<accession>A0AAE1LL25</accession>
<feature type="compositionally biased region" description="Low complexity" evidence="2">
    <location>
        <begin position="1439"/>
        <end position="1453"/>
    </location>
</feature>
<dbReference type="PROSITE" id="PS50003">
    <property type="entry name" value="PH_DOMAIN"/>
    <property type="match status" value="1"/>
</dbReference>
<feature type="compositionally biased region" description="Polar residues" evidence="2">
    <location>
        <begin position="1734"/>
        <end position="1764"/>
    </location>
</feature>
<dbReference type="Gene3D" id="2.30.29.30">
    <property type="entry name" value="Pleckstrin-homology domain (PH domain)/Phosphotyrosine-binding domain (PTB)"/>
    <property type="match status" value="1"/>
</dbReference>
<dbReference type="InterPro" id="IPR011993">
    <property type="entry name" value="PH-like_dom_sf"/>
</dbReference>
<feature type="compositionally biased region" description="Basic and acidic residues" evidence="2">
    <location>
        <begin position="1208"/>
        <end position="1227"/>
    </location>
</feature>
<dbReference type="PANTHER" id="PTHR12752:SF9">
    <property type="entry name" value="KRAMER, ISOFORM I"/>
    <property type="match status" value="1"/>
</dbReference>
<feature type="compositionally biased region" description="Low complexity" evidence="2">
    <location>
        <begin position="1001"/>
        <end position="1014"/>
    </location>
</feature>
<feature type="compositionally biased region" description="Low complexity" evidence="2">
    <location>
        <begin position="2584"/>
        <end position="2596"/>
    </location>
</feature>
<name>A0AAE1LL25_9NEOP</name>
<protein>
    <submittedName>
        <fullName evidence="4">Pleckstrin homology domain-containing family A member 7</fullName>
    </submittedName>
</protein>
<organism evidence="4 5">
    <name type="scientific">Frankliniella fusca</name>
    <dbReference type="NCBI Taxonomy" id="407009"/>
    <lineage>
        <taxon>Eukaryota</taxon>
        <taxon>Metazoa</taxon>
        <taxon>Ecdysozoa</taxon>
        <taxon>Arthropoda</taxon>
        <taxon>Hexapoda</taxon>
        <taxon>Insecta</taxon>
        <taxon>Pterygota</taxon>
        <taxon>Neoptera</taxon>
        <taxon>Paraneoptera</taxon>
        <taxon>Thysanoptera</taxon>
        <taxon>Terebrantia</taxon>
        <taxon>Thripoidea</taxon>
        <taxon>Thripidae</taxon>
        <taxon>Frankliniella</taxon>
    </lineage>
</organism>
<feature type="compositionally biased region" description="Low complexity" evidence="2">
    <location>
        <begin position="846"/>
        <end position="856"/>
    </location>
</feature>
<feature type="compositionally biased region" description="Polar residues" evidence="2">
    <location>
        <begin position="2682"/>
        <end position="2693"/>
    </location>
</feature>
<reference evidence="4" key="1">
    <citation type="submission" date="2021-07" db="EMBL/GenBank/DDBJ databases">
        <authorList>
            <person name="Catto M.A."/>
            <person name="Jacobson A."/>
            <person name="Kennedy G."/>
            <person name="Labadie P."/>
            <person name="Hunt B.G."/>
            <person name="Srinivasan R."/>
        </authorList>
    </citation>
    <scope>NUCLEOTIDE SEQUENCE</scope>
    <source>
        <strain evidence="4">PL_HMW_Pooled</strain>
        <tissue evidence="4">Head</tissue>
    </source>
</reference>
<feature type="non-terminal residue" evidence="4">
    <location>
        <position position="1"/>
    </location>
</feature>
<feature type="coiled-coil region" evidence="1">
    <location>
        <begin position="1919"/>
        <end position="1992"/>
    </location>
</feature>
<dbReference type="InterPro" id="IPR040392">
    <property type="entry name" value="PKHA4-7_PH"/>
</dbReference>
<feature type="region of interest" description="Disordered" evidence="2">
    <location>
        <begin position="2545"/>
        <end position="2599"/>
    </location>
</feature>
<keyword evidence="1" id="KW-0175">Coiled coil</keyword>
<feature type="compositionally biased region" description="Polar residues" evidence="2">
    <location>
        <begin position="313"/>
        <end position="322"/>
    </location>
</feature>
<feature type="region of interest" description="Disordered" evidence="2">
    <location>
        <begin position="997"/>
        <end position="1017"/>
    </location>
</feature>
<feature type="compositionally biased region" description="Basic residues" evidence="2">
    <location>
        <begin position="2565"/>
        <end position="2580"/>
    </location>
</feature>
<feature type="region of interest" description="Disordered" evidence="2">
    <location>
        <begin position="374"/>
        <end position="414"/>
    </location>
</feature>
<feature type="domain" description="PH" evidence="3">
    <location>
        <begin position="185"/>
        <end position="285"/>
    </location>
</feature>
<dbReference type="Pfam" id="PF25541">
    <property type="entry name" value="TBCA_PH"/>
    <property type="match status" value="1"/>
</dbReference>
<dbReference type="InterPro" id="IPR001849">
    <property type="entry name" value="PH_domain"/>
</dbReference>
<feature type="coiled-coil region" evidence="1">
    <location>
        <begin position="2024"/>
        <end position="2058"/>
    </location>
</feature>
<feature type="region of interest" description="Disordered" evidence="2">
    <location>
        <begin position="2058"/>
        <end position="2082"/>
    </location>
</feature>
<feature type="region of interest" description="Disordered" evidence="2">
    <location>
        <begin position="554"/>
        <end position="585"/>
    </location>
</feature>
<feature type="region of interest" description="Disordered" evidence="2">
    <location>
        <begin position="825"/>
        <end position="909"/>
    </location>
</feature>
<feature type="compositionally biased region" description="Acidic residues" evidence="2">
    <location>
        <begin position="1616"/>
        <end position="1625"/>
    </location>
</feature>
<feature type="compositionally biased region" description="Basic and acidic residues" evidence="2">
    <location>
        <begin position="1461"/>
        <end position="1472"/>
    </location>
</feature>
<feature type="region of interest" description="Disordered" evidence="2">
    <location>
        <begin position="672"/>
        <end position="713"/>
    </location>
</feature>
<feature type="region of interest" description="Disordered" evidence="2">
    <location>
        <begin position="2735"/>
        <end position="2773"/>
    </location>
</feature>
<feature type="coiled-coil region" evidence="1">
    <location>
        <begin position="1120"/>
        <end position="1147"/>
    </location>
</feature>
<feature type="coiled-coil region" evidence="1">
    <location>
        <begin position="69"/>
        <end position="96"/>
    </location>
</feature>
<feature type="region of interest" description="Disordered" evidence="2">
    <location>
        <begin position="1374"/>
        <end position="1648"/>
    </location>
</feature>
<feature type="region of interest" description="Disordered" evidence="2">
    <location>
        <begin position="2114"/>
        <end position="2213"/>
    </location>
</feature>
<feature type="region of interest" description="Disordered" evidence="2">
    <location>
        <begin position="104"/>
        <end position="133"/>
    </location>
</feature>
<feature type="compositionally biased region" description="Basic and acidic residues" evidence="2">
    <location>
        <begin position="2705"/>
        <end position="2717"/>
    </location>
</feature>
<feature type="compositionally biased region" description="Low complexity" evidence="2">
    <location>
        <begin position="2465"/>
        <end position="2479"/>
    </location>
</feature>
<proteinExistence type="predicted"/>
<sequence>VFQSGSILPSQLNIYRLSISNILATASLEAPQTSPIGNPAVAVHEVRKLAAGPHPSSQQYQQQQQYIRQQHLQQQQQQQQQHLQQLQQHHQQQQQLQHPQYLTLSGAGAGAPPQSSSQPSLQPSPPGQGSQCAQQLGVQLGQQLTQLQACARQAGQACTPRRLGRVAQRAAQLRSPVVKRPVGAPVTQQGWLHKQGSEGLMLWKKRWFVLCDYCLFYYKGPEEEKLLGSILLPSYTISPCTPQVDRVYRKFSFKAEHANMRTYYFAADTHEIMLQWMHCMSLASVLQDRPTREESYQIDYDTIHCYEDPRVITQQPSNSQHSPGDESDAGFGTYRPRLAVSGSMNGWQSPLLQQQQQQQQQLNALDDRSFHHHLYANAPPKPRRLANEDMGSSSEQSPEHHQNLGAQPQQPPRLLQSNYQFNPAAMPQVQSRLVMSPNNAERRTPDTYSRPAGSMQATLNNKVKPTDYEDIYNSERRQMESQSWTNKFGQQAYLQTTGQNATIITKGYEATYNPRPEEKQQLALLGQSPRKQPPRPHSADFLDYDARRHEDDLDITKSPEPQVRGSRSQLNLQPPRPKSSLDIMRDPDNLYWSEEGYAQKMRQSAYLLQQGPGGALPNPQAPTRSNFPSFSNMLQSQSSSRVAELAANRVLSPSAELLRPFMRSASARLPRHKYDIERDDDEEGFKQRRNSGSGSGLYSHRRSGAEYGSQKFQQREESMKRLLEWKQRMLQSPLARKPSGSATRGVNSAQNQLSNYYKQQALRELADQERRAQGLSRHLSQDALHDGPYSNSKLMDMQALVDDQAGSVPWSTEMLDSQEAADFLAQKSQEDSGKLSRSRSQDGRRSSASNRYTSYSSDEDIGDAREPRKRSRRPSQSNRSRRGSAEEKTSRKAVSFESPPGGEEPRNNFQLMNGQFVDTDSSRDVTQRGYNEWNNTAERLSKLETSSRAMENHHGVYEDRYFSGKCSDSGYDTLQNGVGLNASGDSLHRSPLRLKPQGLEQQSSSQKNPSSCSSDTKLDETAVVKEFSFQYVKNKTQNNPNLLEGTKSLSRNLVLNRKKMFEDQLSPSGGSQGSLEYLNEIPEHQIRSRSILKNFVFGDDSLKEPVAEEPKYPKSVKDLLADFEKKSKLAKEKAAELERKSEEEARRYVFSDSETLMYDTSSDPEVLTENLRPAVHSNKTPHEDEEDGEVAAALGRREQFVSACRDLGKKQGGEHGDEHAGDSKHAASDCSTPPLPPHADECRTPDLHAAEERKQDEQAAEEHYLPMTPSKKILADPSAHFSHSSATSLLLGDAEESSYVEMTTGGLSRSLLAPGASGGLFGPGGFSGSATRNILAGSLLAPDGAFGAGSGPSQHYELMYRAGAHEPLYMEVSGVEPETTSKQDELPPPHHARQYSNCSAHRATPTRTPDTQSMANEDVSDSNIPPTPPRLSLPDILNSSSSSFQQQKTSVKSESSDADDEASKDLDSLDTPRHKRFSLSDTFRPASYYLGASLGASRGPERGRAGRTGRPPLLGDVNSANEHHDSSDSELVSPPPIPTSPPPLDDLDTSLDIHDSSLDVPSKARLSPIHSKTNSIASQNGDLPSPGPGPGAAWRHNRAAARSAVDDALQEALQDALDDTLDDEPAGAGTLPRSRRRPGPVSDDLLDRLDDPAYISKAAVRTSLDSVGRRSGVALDALGLDEYLSTLQCPCPCRRPGLPRPRCWGRAWASDWASASSTSAPQPQRGTRAPPGPSQITALSRSQTMELSTPESLASPDSSTSPQSPGDFLELIRPRTWESLEVQEARAKEALEFREAYQAHKVSAGELLGRTHEELVLLLIQLRRASAAVCKAMESCHMEIETQARLAELDTPKQIEHLQRLEDLKKQLMDLEKQHEKGKPLVNLVDNMVKLGSLYHNGTPSSGLMGSSSMQTLSGVPVRERLEFNYKVQEQRLLAEERRDWDRLSPDYGQLQAKVQQLYRLDQEMQEESHTLQNLQIDKELVERALAGIRLKLATSQIPPSLRDTYRKQQRLLERELSRVRLLLAHNSKKLEETVAENARLEQELVILRQKLQTSRQESFSSPPLGMVDADYPLTPEDPQNPTAQLEAELKRVQLIMGDLHRQRQEISVAVKQLTEKSEPVRPGPTGVAGPIPGKKKQHSSWVETDLDSLVSKETGNSSQPTSPVSTTGGTPSTTSTIPLYVNTGVEKGQAETSGTEGEALTHLNSNEASATSLSQIELSEADDRMKRFYGIIPKEKQQEFKTVRIVKRESERRQRDRDRSGNIGIPLLASNGKRVALFEDQNENSITSVERSQQANLGQLLETEEGTPTVTSISNQAEPSGIIATSSTSSSLCSSELISSNVSTSITPSVTNSTVSSAAVASSSNFMTNSWAQETSSSQALDEAMAQLDDELEMNGGSVFQRSLSLPRGFGKTNAQGIEVEAVSSIGSFNIPSKKPMVASAPGSETNLLLAGMRRQRVRFDTHSGSGSESNTSSPSGSRPLSAREQLFGSSADEHLSTGYSMLGLTSRETSPQMSPVFAHHAAYQSEAARQIVMEMNACSPSVFPPQKVAQQKQMKQAQQQQHAQRRLVPREKRRHHTVSGRPLSQVSSSPLPVLGTRSRDDLDMERALRTRHNAAPDVVRSTLSRRAPKYDADTIDSILGTPGKIHIPERYVPENEPALSQEERLQRLRKADAIRKMLSETRSSTTLPSTSGEEEPPTSTLKKKAEEEKKQHEHLLQLNQLLAKQVMEKSKIVAEKALSQGPAEDEDKSTSDDESPEHPLPLYQQRENFFS</sequence>
<feature type="compositionally biased region" description="Basic and acidic residues" evidence="2">
    <location>
        <begin position="1238"/>
        <end position="1264"/>
    </location>
</feature>
<feature type="region of interest" description="Disordered" evidence="2">
    <location>
        <begin position="765"/>
        <end position="790"/>
    </location>
</feature>
<feature type="region of interest" description="Disordered" evidence="2">
    <location>
        <begin position="1208"/>
        <end position="1279"/>
    </location>
</feature>
<evidence type="ECO:0000259" key="3">
    <source>
        <dbReference type="PROSITE" id="PS50003"/>
    </source>
</evidence>
<evidence type="ECO:0000313" key="4">
    <source>
        <dbReference type="EMBL" id="KAK3923673.1"/>
    </source>
</evidence>